<keyword evidence="3" id="KW-0804">Transcription</keyword>
<dbReference type="PROSITE" id="PS51078">
    <property type="entry name" value="ICLR_ED"/>
    <property type="match status" value="1"/>
</dbReference>
<dbReference type="InterPro" id="IPR050707">
    <property type="entry name" value="HTH_MetabolicPath_Reg"/>
</dbReference>
<dbReference type="Pfam" id="PF09339">
    <property type="entry name" value="HTH_IclR"/>
    <property type="match status" value="1"/>
</dbReference>
<evidence type="ECO:0000313" key="6">
    <source>
        <dbReference type="EMBL" id="NYZ20823.1"/>
    </source>
</evidence>
<dbReference type="Proteomes" id="UP000584642">
    <property type="component" value="Unassembled WGS sequence"/>
</dbReference>
<evidence type="ECO:0000256" key="2">
    <source>
        <dbReference type="ARBA" id="ARBA00023125"/>
    </source>
</evidence>
<accession>A0ABX2TCE7</accession>
<dbReference type="InterPro" id="IPR036388">
    <property type="entry name" value="WH-like_DNA-bd_sf"/>
</dbReference>
<dbReference type="Gene3D" id="3.30.450.40">
    <property type="match status" value="2"/>
</dbReference>
<keyword evidence="2" id="KW-0238">DNA-binding</keyword>
<feature type="domain" description="HTH iclR-type" evidence="4">
    <location>
        <begin position="13"/>
        <end position="74"/>
    </location>
</feature>
<dbReference type="PANTHER" id="PTHR30136:SF39">
    <property type="entry name" value="TRANSCRIPTIONAL REGULATORY PROTEIN"/>
    <property type="match status" value="1"/>
</dbReference>
<dbReference type="RefSeq" id="WP_180282601.1">
    <property type="nucleotide sequence ID" value="NZ_JABFDB010000009.1"/>
</dbReference>
<evidence type="ECO:0000256" key="3">
    <source>
        <dbReference type="ARBA" id="ARBA00023163"/>
    </source>
</evidence>
<evidence type="ECO:0000259" key="4">
    <source>
        <dbReference type="PROSITE" id="PS51077"/>
    </source>
</evidence>
<dbReference type="EMBL" id="JABFDB010000009">
    <property type="protein sequence ID" value="NYZ20823.1"/>
    <property type="molecule type" value="Genomic_DNA"/>
</dbReference>
<protein>
    <submittedName>
        <fullName evidence="6">IclR family transcriptional regulator</fullName>
    </submittedName>
</protein>
<name>A0ABX2TCE7_9PROT</name>
<dbReference type="InterPro" id="IPR036390">
    <property type="entry name" value="WH_DNA-bd_sf"/>
</dbReference>
<dbReference type="PROSITE" id="PS51077">
    <property type="entry name" value="HTH_ICLR"/>
    <property type="match status" value="1"/>
</dbReference>
<dbReference type="SUPFAM" id="SSF46785">
    <property type="entry name" value="Winged helix' DNA-binding domain"/>
    <property type="match status" value="1"/>
</dbReference>
<organism evidence="6 7">
    <name type="scientific">Azospirillum oleiclasticum</name>
    <dbReference type="NCBI Taxonomy" id="2735135"/>
    <lineage>
        <taxon>Bacteria</taxon>
        <taxon>Pseudomonadati</taxon>
        <taxon>Pseudomonadota</taxon>
        <taxon>Alphaproteobacteria</taxon>
        <taxon>Rhodospirillales</taxon>
        <taxon>Azospirillaceae</taxon>
        <taxon>Azospirillum</taxon>
    </lineage>
</organism>
<dbReference type="InterPro" id="IPR005471">
    <property type="entry name" value="Tscrpt_reg_IclR_N"/>
</dbReference>
<dbReference type="InterPro" id="IPR029016">
    <property type="entry name" value="GAF-like_dom_sf"/>
</dbReference>
<keyword evidence="7" id="KW-1185">Reference proteome</keyword>
<keyword evidence="1" id="KW-0805">Transcription regulation</keyword>
<feature type="domain" description="IclR-ED" evidence="5">
    <location>
        <begin position="75"/>
        <end position="245"/>
    </location>
</feature>
<gene>
    <name evidence="6" type="ORF">HND93_14005</name>
</gene>
<sequence>MPNKSEPAPDRSVSAAERTMAILNAFLVAKGPLSLGELEEITGLFKSVILRYMITLTRESMVRKNEDGSYQLGTKVLSLAYSYEQSIDYLEIIRPSLQTLVAESRETASFYVREGTMRICLFRQNSPQSLRVSLRQGDTVPLDETSTGQVLQRAAEQPMLDGSYIRQSAGLIDPLTTSISTPVFGVREKLVGALTLSGPIGRFQPADPAVRSLLLREAARLSATFGSTGHYRDIDHTATRPRDAG</sequence>
<dbReference type="InterPro" id="IPR014757">
    <property type="entry name" value="Tscrpt_reg_IclR_C"/>
</dbReference>
<comment type="caution">
    <text evidence="6">The sequence shown here is derived from an EMBL/GenBank/DDBJ whole genome shotgun (WGS) entry which is preliminary data.</text>
</comment>
<dbReference type="SMART" id="SM00346">
    <property type="entry name" value="HTH_ICLR"/>
    <property type="match status" value="1"/>
</dbReference>
<dbReference type="Gene3D" id="1.10.10.10">
    <property type="entry name" value="Winged helix-like DNA-binding domain superfamily/Winged helix DNA-binding domain"/>
    <property type="match status" value="1"/>
</dbReference>
<evidence type="ECO:0000313" key="7">
    <source>
        <dbReference type="Proteomes" id="UP000584642"/>
    </source>
</evidence>
<proteinExistence type="predicted"/>
<reference evidence="6 7" key="1">
    <citation type="submission" date="2020-05" db="EMBL/GenBank/DDBJ databases">
        <title>Azospirillum oleiclasticum sp. nov, a nitrogen-fixing and heavy crude oil-emulsifying bacterium isolated from the crude oil of Yumen Oilfield.</title>
        <authorList>
            <person name="Wu D."/>
            <person name="Cai M."/>
            <person name="Zhang X."/>
        </authorList>
    </citation>
    <scope>NUCLEOTIDE SEQUENCE [LARGE SCALE GENOMIC DNA]</scope>
    <source>
        <strain evidence="6 7">ROY-1-1-2</strain>
    </source>
</reference>
<evidence type="ECO:0000259" key="5">
    <source>
        <dbReference type="PROSITE" id="PS51078"/>
    </source>
</evidence>
<dbReference type="PANTHER" id="PTHR30136">
    <property type="entry name" value="HELIX-TURN-HELIX TRANSCRIPTIONAL REGULATOR, ICLR FAMILY"/>
    <property type="match status" value="1"/>
</dbReference>
<evidence type="ECO:0000256" key="1">
    <source>
        <dbReference type="ARBA" id="ARBA00023015"/>
    </source>
</evidence>
<dbReference type="SUPFAM" id="SSF55781">
    <property type="entry name" value="GAF domain-like"/>
    <property type="match status" value="1"/>
</dbReference>